<evidence type="ECO:0000313" key="14">
    <source>
        <dbReference type="Proteomes" id="UP000002872"/>
    </source>
</evidence>
<evidence type="ECO:0000256" key="1">
    <source>
        <dbReference type="ARBA" id="ARBA00005594"/>
    </source>
</evidence>
<organism evidence="13 14">
    <name type="scientific">Nematocida parisii (strain ERTm3)</name>
    <name type="common">Nematode killer fungus</name>
    <dbReference type="NCBI Taxonomy" id="935791"/>
    <lineage>
        <taxon>Eukaryota</taxon>
        <taxon>Fungi</taxon>
        <taxon>Fungi incertae sedis</taxon>
        <taxon>Microsporidia</taxon>
        <taxon>Nematocida</taxon>
    </lineage>
</organism>
<dbReference type="OrthoDB" id="10249672at2759"/>
<accession>I3EDR3</accession>
<name>I3EDR3_NEMP3</name>
<protein>
    <recommendedName>
        <fullName evidence="2">leucine--tRNA ligase</fullName>
        <ecNumber evidence="2">6.1.1.4</ecNumber>
    </recommendedName>
    <alternativeName>
        <fullName evidence="8">Leucyl-tRNA synthetase</fullName>
    </alternativeName>
</protein>
<dbReference type="Pfam" id="PF09334">
    <property type="entry name" value="tRNA-synt_1g"/>
    <property type="match status" value="1"/>
</dbReference>
<keyword evidence="5 10" id="KW-0067">ATP-binding</keyword>
<dbReference type="Pfam" id="PF00133">
    <property type="entry name" value="tRNA-synt_1"/>
    <property type="match status" value="1"/>
</dbReference>
<dbReference type="EMBL" id="GL870883">
    <property type="protein sequence ID" value="EIJ87360.1"/>
    <property type="molecule type" value="Genomic_DNA"/>
</dbReference>
<dbReference type="OMA" id="RMCLAVC"/>
<feature type="domain" description="Methionyl/Leucyl tRNA synthetase" evidence="12">
    <location>
        <begin position="515"/>
        <end position="600"/>
    </location>
</feature>
<comment type="similarity">
    <text evidence="1 10">Belongs to the class-I aminoacyl-tRNA synthetase family.</text>
</comment>
<dbReference type="FunFam" id="3.40.50.620:FF:000426">
    <property type="entry name" value="Leucyl-tRNA synthetase a"/>
    <property type="match status" value="1"/>
</dbReference>
<keyword evidence="7 10" id="KW-0030">Aminoacyl-tRNA synthetase</keyword>
<dbReference type="HOGENOM" id="CLU_004174_0_0_1"/>
<evidence type="ECO:0000256" key="8">
    <source>
        <dbReference type="ARBA" id="ARBA00030520"/>
    </source>
</evidence>
<evidence type="ECO:0000256" key="10">
    <source>
        <dbReference type="RuleBase" id="RU363039"/>
    </source>
</evidence>
<dbReference type="InterPro" id="IPR004493">
    <property type="entry name" value="Leu-tRNA-synth_Ia_arc/euk"/>
</dbReference>
<evidence type="ECO:0000256" key="2">
    <source>
        <dbReference type="ARBA" id="ARBA00013164"/>
    </source>
</evidence>
<evidence type="ECO:0000256" key="9">
    <source>
        <dbReference type="ARBA" id="ARBA00047469"/>
    </source>
</evidence>
<keyword evidence="3 10" id="KW-0436">Ligase</keyword>
<dbReference type="VEuPathDB" id="MicrosporidiaDB:NEQG_02483"/>
<evidence type="ECO:0000259" key="11">
    <source>
        <dbReference type="Pfam" id="PF00133"/>
    </source>
</evidence>
<sequence>MTEQSSTHSVKDGKKEELLEIERKMQETWKERKEYEMDACKGKKKYFTTFPYAYMNGKLHLGHMFSFSKADFAARFKRITGHNSLFPYAFHCTGMPIKAAADKLKDEMAGVRKTGQTEILRSMGIEEEEIEKFTDASYWLKYFPVKARSTLERFGAAVDWRRCFITTDANWFYDSFICWQFEKLRKQNRVSFGKRYTVYCPKDNQPCMDHDRQSGEGVLPQEYLLVKVPIEVSGKNYKLLAVEKEGLAAPYKCVVSTGVTYSVVELDGDLVIISPTCIPNLSAQNYKVKEVESVEGASLEGCTIQYRGEDLKIEGTTAIGLPASKIIISQIGSSNEKSKEPLERIYPTVKYYEPLSKVISRSGAECIVALVDQWHLNYGEDSWKALAQECIDNMDLTKETRESLNFGLGWLSKWACSRSYGLGTKLPWDPEYVIDSLSDSTIYMAFYTVKHLLSSDIFGEEPLIDKSLVDYDFWESIFGETPAAGKEPAVYNHPSVVKMREEFTYFYPVDLRPSAKDLTNNHLLFFIYNHVSLFRKELWPQKIFTNGHIMLDNEKMSKSIGNFLTGDEAIEKFCADAVRLTLASGGDTDQDSNFSQQTCNAAVLRIHKLYKAISPIFTGMRCPSLEAEVDRLEKQLKAELSTEFTEDSLMFNKVLLLKNQTISAFESLFFREGVMHGFYSLEPLIEHHSKITKNNELIKYAWLVFLSLNYPIIPHVTEYILKDVTETPFCVSEIVKRSEVAQDIVDMGEWIDKVVVHTKKTLARYRKKNKM</sequence>
<evidence type="ECO:0000256" key="3">
    <source>
        <dbReference type="ARBA" id="ARBA00022598"/>
    </source>
</evidence>
<feature type="domain" description="Aminoacyl-tRNA synthetase class Ia" evidence="11">
    <location>
        <begin position="25"/>
        <end position="427"/>
    </location>
</feature>
<evidence type="ECO:0000256" key="7">
    <source>
        <dbReference type="ARBA" id="ARBA00023146"/>
    </source>
</evidence>
<comment type="catalytic activity">
    <reaction evidence="9">
        <text>tRNA(Leu) + L-leucine + ATP = L-leucyl-tRNA(Leu) + AMP + diphosphate</text>
        <dbReference type="Rhea" id="RHEA:11688"/>
        <dbReference type="Rhea" id="RHEA-COMP:9613"/>
        <dbReference type="Rhea" id="RHEA-COMP:9622"/>
        <dbReference type="ChEBI" id="CHEBI:30616"/>
        <dbReference type="ChEBI" id="CHEBI:33019"/>
        <dbReference type="ChEBI" id="CHEBI:57427"/>
        <dbReference type="ChEBI" id="CHEBI:78442"/>
        <dbReference type="ChEBI" id="CHEBI:78494"/>
        <dbReference type="ChEBI" id="CHEBI:456215"/>
        <dbReference type="EC" id="6.1.1.4"/>
    </reaction>
</comment>
<keyword evidence="6 10" id="KW-0648">Protein biosynthesis</keyword>
<dbReference type="PANTHER" id="PTHR45794:SF1">
    <property type="entry name" value="LEUCINE--TRNA LIGASE, CYTOPLASMIC"/>
    <property type="match status" value="1"/>
</dbReference>
<dbReference type="InParanoid" id="I3EDR3"/>
<dbReference type="STRING" id="935791.I3EDR3"/>
<evidence type="ECO:0000259" key="12">
    <source>
        <dbReference type="Pfam" id="PF09334"/>
    </source>
</evidence>
<dbReference type="GO" id="GO:0006429">
    <property type="term" value="P:leucyl-tRNA aminoacylation"/>
    <property type="evidence" value="ECO:0007669"/>
    <property type="project" value="InterPro"/>
</dbReference>
<dbReference type="CDD" id="cd00812">
    <property type="entry name" value="LeuRS_core"/>
    <property type="match status" value="1"/>
</dbReference>
<dbReference type="GO" id="GO:0005524">
    <property type="term" value="F:ATP binding"/>
    <property type="evidence" value="ECO:0007669"/>
    <property type="project" value="UniProtKB-KW"/>
</dbReference>
<dbReference type="EC" id="6.1.1.4" evidence="2"/>
<keyword evidence="4 10" id="KW-0547">Nucleotide-binding</keyword>
<dbReference type="PANTHER" id="PTHR45794">
    <property type="entry name" value="LEUCYL-TRNA SYNTHETASE"/>
    <property type="match status" value="1"/>
</dbReference>
<dbReference type="InterPro" id="IPR014729">
    <property type="entry name" value="Rossmann-like_a/b/a_fold"/>
</dbReference>
<proteinExistence type="inferred from homology"/>
<dbReference type="SUPFAM" id="SSF52374">
    <property type="entry name" value="Nucleotidylyl transferase"/>
    <property type="match status" value="1"/>
</dbReference>
<dbReference type="Proteomes" id="UP000002872">
    <property type="component" value="Unassembled WGS sequence"/>
</dbReference>
<dbReference type="AlphaFoldDB" id="I3EDR3"/>
<dbReference type="FunCoup" id="I3EDR3">
    <property type="interactions" value="270"/>
</dbReference>
<dbReference type="InterPro" id="IPR015413">
    <property type="entry name" value="Methionyl/Leucyl_tRNA_Synth"/>
</dbReference>
<gene>
    <name evidence="13" type="ORF">NEQG_02483</name>
</gene>
<evidence type="ECO:0000256" key="5">
    <source>
        <dbReference type="ARBA" id="ARBA00022840"/>
    </source>
</evidence>
<keyword evidence="14" id="KW-1185">Reference proteome</keyword>
<evidence type="ECO:0000313" key="13">
    <source>
        <dbReference type="EMBL" id="EIJ87360.1"/>
    </source>
</evidence>
<dbReference type="InterPro" id="IPR002300">
    <property type="entry name" value="aa-tRNA-synth_Ia"/>
</dbReference>
<reference evidence="13" key="1">
    <citation type="submission" date="2011-01" db="EMBL/GenBank/DDBJ databases">
        <title>The Genome Sequence of Nematocida parisii strain ERTm3.</title>
        <authorList>
            <consortium name="The Broad Institute Genome Sequencing Platform"/>
            <consortium name="The Broad Institute Genome Sequencing Center for Infectious Disease"/>
            <person name="Cuomo C."/>
            <person name="Troemel E."/>
            <person name="Young S.K."/>
            <person name="Zeng Q."/>
            <person name="Gargeya S."/>
            <person name="Fitzgerald M."/>
            <person name="Haas B."/>
            <person name="Abouelleil A."/>
            <person name="Alvarado L."/>
            <person name="Arachchi H.M."/>
            <person name="Berlin A."/>
            <person name="Chapman S.B."/>
            <person name="Gearin G."/>
            <person name="Goldberg J."/>
            <person name="Griggs A."/>
            <person name="Gujja S."/>
            <person name="Hansen M."/>
            <person name="Heiman D."/>
            <person name="Howarth C."/>
            <person name="Larimer J."/>
            <person name="Lui A."/>
            <person name="MacDonald P.J.P."/>
            <person name="McCowen C."/>
            <person name="Montmayeur A."/>
            <person name="Murphy C."/>
            <person name="Neiman D."/>
            <person name="Pearson M."/>
            <person name="Priest M."/>
            <person name="Roberts A."/>
            <person name="Saif S."/>
            <person name="Shea T."/>
            <person name="Sisk P."/>
            <person name="Stolte C."/>
            <person name="Sykes S."/>
            <person name="Wortman J."/>
            <person name="Nusbaum C."/>
            <person name="Birren B."/>
        </authorList>
    </citation>
    <scope>NUCLEOTIDE SEQUENCE</scope>
    <source>
        <strain evidence="13">ERTm3</strain>
    </source>
</reference>
<evidence type="ECO:0000256" key="6">
    <source>
        <dbReference type="ARBA" id="ARBA00022917"/>
    </source>
</evidence>
<dbReference type="Gene3D" id="3.40.50.620">
    <property type="entry name" value="HUPs"/>
    <property type="match status" value="2"/>
</dbReference>
<evidence type="ECO:0000256" key="4">
    <source>
        <dbReference type="ARBA" id="ARBA00022741"/>
    </source>
</evidence>
<dbReference type="GO" id="GO:0004823">
    <property type="term" value="F:leucine-tRNA ligase activity"/>
    <property type="evidence" value="ECO:0007669"/>
    <property type="project" value="UniProtKB-EC"/>
</dbReference>